<proteinExistence type="predicted"/>
<feature type="region of interest" description="Disordered" evidence="1">
    <location>
        <begin position="339"/>
        <end position="364"/>
    </location>
</feature>
<evidence type="ECO:0000313" key="4">
    <source>
        <dbReference type="EMBL" id="ODH13261.1"/>
    </source>
</evidence>
<feature type="region of interest" description="Disordered" evidence="1">
    <location>
        <begin position="553"/>
        <end position="573"/>
    </location>
</feature>
<dbReference type="VEuPathDB" id="FungiDB:PADG_02322"/>
<dbReference type="InterPro" id="IPR021773">
    <property type="entry name" value="TPC11"/>
</dbReference>
<feature type="domain" description="Trafficking protein particle complex subunit 11" evidence="3">
    <location>
        <begin position="417"/>
        <end position="695"/>
    </location>
</feature>
<protein>
    <recommendedName>
        <fullName evidence="6">Gryzun putative trafficking through Golgi domain-containing protein</fullName>
    </recommendedName>
</protein>
<dbReference type="Pfam" id="PF07919">
    <property type="entry name" value="Gryzun"/>
    <property type="match status" value="1"/>
</dbReference>
<feature type="region of interest" description="Disordered" evidence="1">
    <location>
        <begin position="169"/>
        <end position="199"/>
    </location>
</feature>
<dbReference type="VEuPathDB" id="FungiDB:PABG_06640"/>
<evidence type="ECO:0000259" key="3">
    <source>
        <dbReference type="Pfam" id="PF11817"/>
    </source>
</evidence>
<sequence length="1329" mass="148568">MSVRGYIPITPYALVSSTSNICPVSISSAANQPRLYTATRPPAAAFRRKSLPPTSVVMDAYPPDYVNHNLPLILLSGLGSDPNPESDPQGSNSPHAGAEYPLLRDDGIEIFSDFPLLTDSTAERVLNVLLSQDAAGRPWNSKSEGLGAGAVRFRIKRVGRTYTLPPHKCQTLPRFPSPDNASGRHGNSTTSLPVVHSPISPLTPSSPTYPDGIMTPQWVTKHQKLVPAAFINFFPFTSDANMASLRDNQLKIEINSLRKNWAASGYKTRFVVALLCEDGPLAEDANDRIAIIRRATNLDPKCIFVLRPEPSQLDISEFISSLLASLQAPSIEYYRDLSKHARRKRNRTTIPPPTAPPTSGTSKTLPVQGWNVRYDFKLGVFAEFRQEMDAACRSYETAYEGLFGAEVFEMIAGWSSRFNDARMLADILAIRIIRCLLWTEQTAAAVRSWIIHKNRIKGIVDRRGKGTNNYGWEAWEARWAFLMAQIMHQAEISSLTVPDLLGSVPDLHKTIYAMPEKIVLVNERLRPWEYLHHEGYWLHCAAKHTARRRELAEGIPSEDRVAPDQPASSQSRSRSIVYDTYLVPEPYDEYPLSDRPGLAHSKLILGFLETATEEFSKRQQSRMVEQLKLEMAKEHMRIGEWNEAMAIIRPLWPHLTWRRDGWWELMEDFAWTLRECAFHAGDGETVLRVDWELLNPTFNVRQGWCYDIHKSIEKLPVVKPKPAAVLRGEDTVSCITASFSFEKSEGNVGEPLKSQLIIRSCAHAGSAPIRLTEVKIGFEGSLRPIKLLPGGDATSSSSFPSEILSVPLQDSSNADASTVQFSTGGSPLMVGFTNLSFSPGQIRAFNLVSVPREAGDARVASITLRIEEESFDLAYVIGDQRWNGSVWWREGKQGPISRRIGMGRDISMARILPKPPKVRITTPKLRNHYYTDEKVVLDVQIDNEEDDVAEIDVEIKMFGVSGTSAKFSWIKEADANSAIEDASASSPITLVEGVSSTLSKRCRIGTLARGACHTVLALFTNTSEPLDYEIEISAYYHLISDVETQIFKTVSLDLSFIRPFEANYEFLPRIHPAPWPDFFHYDDSPPEDDDAKEPKHDGLQQLWCLNSKMVSFALEPLVIEEVSVVLLSVTAGNVCKIGKEMLKSPATPEFRPEELRESEFTVEIQRLALDDRSATTVNLALHIRWRRPDSDSDSNTTSSTTSTLAISRFLVPLGEPRVLASATPSPQLPGFLHLDYTLENPSLHFLTFNLTMEASDQFAFHGPKSMALQLVPLSRHTVRYNLLANVRGAWIQPQLSVVDSYFNKTLRVLPTEGMRADKKGIFVWVDAEG</sequence>
<dbReference type="PANTHER" id="PTHR14374">
    <property type="entry name" value="FOIE GRAS"/>
    <property type="match status" value="1"/>
</dbReference>
<organism evidence="4 5">
    <name type="scientific">Paracoccidioides brasiliensis</name>
    <dbReference type="NCBI Taxonomy" id="121759"/>
    <lineage>
        <taxon>Eukaryota</taxon>
        <taxon>Fungi</taxon>
        <taxon>Dikarya</taxon>
        <taxon>Ascomycota</taxon>
        <taxon>Pezizomycotina</taxon>
        <taxon>Eurotiomycetes</taxon>
        <taxon>Eurotiomycetidae</taxon>
        <taxon>Onygenales</taxon>
        <taxon>Ajellomycetaceae</taxon>
        <taxon>Paracoccidioides</taxon>
    </lineage>
</organism>
<dbReference type="InterPro" id="IPR012880">
    <property type="entry name" value="Gryzun"/>
</dbReference>
<feature type="compositionally biased region" description="Basic and acidic residues" evidence="1">
    <location>
        <begin position="553"/>
        <end position="562"/>
    </location>
</feature>
<evidence type="ECO:0000259" key="2">
    <source>
        <dbReference type="Pfam" id="PF07919"/>
    </source>
</evidence>
<gene>
    <name evidence="4" type="ORF">ACO22_07434</name>
</gene>
<reference evidence="4 5" key="1">
    <citation type="submission" date="2016-06" db="EMBL/GenBank/DDBJ databases">
        <authorList>
            <person name="Kjaerup R.B."/>
            <person name="Dalgaard T.S."/>
            <person name="Juul-Madsen H.R."/>
        </authorList>
    </citation>
    <scope>NUCLEOTIDE SEQUENCE [LARGE SCALE GENOMIC DNA]</scope>
    <source>
        <strain evidence="4 5">Pb300</strain>
    </source>
</reference>
<dbReference type="Pfam" id="PF11817">
    <property type="entry name" value="Foie-gras_1"/>
    <property type="match status" value="1"/>
</dbReference>
<feature type="region of interest" description="Disordered" evidence="1">
    <location>
        <begin position="77"/>
        <end position="99"/>
    </location>
</feature>
<feature type="domain" description="Gryzun putative trafficking through Golgi" evidence="2">
    <location>
        <begin position="725"/>
        <end position="1326"/>
    </location>
</feature>
<evidence type="ECO:0000256" key="1">
    <source>
        <dbReference type="SAM" id="MobiDB-lite"/>
    </source>
</evidence>
<dbReference type="Proteomes" id="UP000242814">
    <property type="component" value="Unassembled WGS sequence"/>
</dbReference>
<evidence type="ECO:0008006" key="6">
    <source>
        <dbReference type="Google" id="ProtNLM"/>
    </source>
</evidence>
<dbReference type="EMBL" id="LZYO01000533">
    <property type="protein sequence ID" value="ODH13261.1"/>
    <property type="molecule type" value="Genomic_DNA"/>
</dbReference>
<accession>A0A1D2J4N6</accession>
<comment type="caution">
    <text evidence="4">The sequence shown here is derived from an EMBL/GenBank/DDBJ whole genome shotgun (WGS) entry which is preliminary data.</text>
</comment>
<name>A0A1D2J4N6_PARBR</name>
<dbReference type="PANTHER" id="PTHR14374:SF0">
    <property type="entry name" value="TRAFFICKING PROTEIN PARTICLE COMPLEX SUBUNIT 11"/>
    <property type="match status" value="1"/>
</dbReference>
<evidence type="ECO:0000313" key="5">
    <source>
        <dbReference type="Proteomes" id="UP000242814"/>
    </source>
</evidence>